<reference evidence="2" key="1">
    <citation type="submission" date="2016-11" db="EMBL/GenBank/DDBJ databases">
        <authorList>
            <person name="Varghese N."/>
            <person name="Submissions S."/>
        </authorList>
    </citation>
    <scope>NUCLEOTIDE SEQUENCE [LARGE SCALE GENOMIC DNA]</scope>
    <source>
        <strain evidence="2">DSM 15292</strain>
    </source>
</reference>
<accession>A0A1N6GZP1</accession>
<dbReference type="AlphaFoldDB" id="A0A1N6GZP1"/>
<dbReference type="SUPFAM" id="SSF75011">
    <property type="entry name" value="3-carboxy-cis,cis-mucoante lactonizing enzyme"/>
    <property type="match status" value="1"/>
</dbReference>
<dbReference type="RefSeq" id="WP_074226225.1">
    <property type="nucleotide sequence ID" value="NZ_FSRC01000003.1"/>
</dbReference>
<evidence type="ECO:0008006" key="3">
    <source>
        <dbReference type="Google" id="ProtNLM"/>
    </source>
</evidence>
<evidence type="ECO:0000313" key="1">
    <source>
        <dbReference type="EMBL" id="SIO13043.1"/>
    </source>
</evidence>
<evidence type="ECO:0000313" key="2">
    <source>
        <dbReference type="Proteomes" id="UP000185221"/>
    </source>
</evidence>
<sequence length="384" mass="43321">MKLKTNLLIVTLAVFSIACSEEKVAEQTSIPLPSQNLEFEIYDSLVVDHLGNLTLMDISPDGSTFLLQDQGSNDILVINGQGEILYQYNNSEDGPNSYINKSGKALFINNEEYLIPTTMNLVQYKLSGELLNTFKPEFSGSANLIVSSSKSVIKQGENYFFKIQGRYPEQNDLVNSRNLEKVNVNTGEYQPIIPIPKSSKFANPEANFAGFDYYPVFDVDQDSLYFIFRNEPNLYTFSLSNLDSPAFTKTIPFEEFIERNSSQGLENGGFNIRDLLLGSINDLKKMESGEFLIFYTSGLTDQEAEEAMSGVSSDFNQIFENADKVNTTGYVIFDGQAVSKLIEKNELLSNLAKFVSRDEIWFNLNFSEVENDYSVIYKTRIVQK</sequence>
<dbReference type="OrthoDB" id="835896at2"/>
<dbReference type="PROSITE" id="PS51257">
    <property type="entry name" value="PROKAR_LIPOPROTEIN"/>
    <property type="match status" value="1"/>
</dbReference>
<dbReference type="EMBL" id="FSRC01000003">
    <property type="protein sequence ID" value="SIO13043.1"/>
    <property type="molecule type" value="Genomic_DNA"/>
</dbReference>
<proteinExistence type="predicted"/>
<gene>
    <name evidence="1" type="ORF">SAMN05444394_3425</name>
</gene>
<dbReference type="Proteomes" id="UP000185221">
    <property type="component" value="Unassembled WGS sequence"/>
</dbReference>
<keyword evidence="2" id="KW-1185">Reference proteome</keyword>
<organism evidence="1 2">
    <name type="scientific">Algoriphagus halophilus</name>
    <dbReference type="NCBI Taxonomy" id="226505"/>
    <lineage>
        <taxon>Bacteria</taxon>
        <taxon>Pseudomonadati</taxon>
        <taxon>Bacteroidota</taxon>
        <taxon>Cytophagia</taxon>
        <taxon>Cytophagales</taxon>
        <taxon>Cyclobacteriaceae</taxon>
        <taxon>Algoriphagus</taxon>
    </lineage>
</organism>
<name>A0A1N6GZP1_9BACT</name>
<dbReference type="STRING" id="226505.SAMN05444394_3425"/>
<protein>
    <recommendedName>
        <fullName evidence="3">6-bladed beta-propeller protein</fullName>
    </recommendedName>
</protein>